<feature type="domain" description="HTH crp-type" evidence="5">
    <location>
        <begin position="151"/>
        <end position="223"/>
    </location>
</feature>
<dbReference type="RefSeq" id="WP_119777838.1">
    <property type="nucleotide sequence ID" value="NZ_QYUK01000011.1"/>
</dbReference>
<reference evidence="6 7" key="1">
    <citation type="submission" date="2018-09" db="EMBL/GenBank/DDBJ databases">
        <authorList>
            <person name="Zhu H."/>
        </authorList>
    </citation>
    <scope>NUCLEOTIDE SEQUENCE [LARGE SCALE GENOMIC DNA]</scope>
    <source>
        <strain evidence="6 7">K1W22B-8</strain>
    </source>
</reference>
<dbReference type="GO" id="GO:0005829">
    <property type="term" value="C:cytosol"/>
    <property type="evidence" value="ECO:0007669"/>
    <property type="project" value="TreeGrafter"/>
</dbReference>
<keyword evidence="2" id="KW-0238">DNA-binding</keyword>
<dbReference type="SUPFAM" id="SSF51206">
    <property type="entry name" value="cAMP-binding domain-like"/>
    <property type="match status" value="1"/>
</dbReference>
<dbReference type="Gene3D" id="1.10.10.10">
    <property type="entry name" value="Winged helix-like DNA-binding domain superfamily/Winged helix DNA-binding domain"/>
    <property type="match status" value="1"/>
</dbReference>
<gene>
    <name evidence="6" type="ORF">D3874_09285</name>
</gene>
<dbReference type="PANTHER" id="PTHR24567">
    <property type="entry name" value="CRP FAMILY TRANSCRIPTIONAL REGULATORY PROTEIN"/>
    <property type="match status" value="1"/>
</dbReference>
<keyword evidence="3" id="KW-0804">Transcription</keyword>
<sequence>MPFDIGRAERLLSQRGWLAEQPADLRRRLLAAARVIERRPGESVYTIGDPADGLYALLSGRMKFVNYLANGREVGTWVTEPVDWFGEVSMFDGLPRRQSTLALDPSVILHLPVAGFNAIVEAEPRYWRNFGIILSQHLRTALHYLEDVATEPSHIRIGRLLLIMATGESEKEPAPGAVVEINQEDLATTTGMSRQSANKALKRLEDAGLIERRYGAVILADPIGLANVGR</sequence>
<evidence type="ECO:0000259" key="4">
    <source>
        <dbReference type="PROSITE" id="PS50042"/>
    </source>
</evidence>
<dbReference type="PROSITE" id="PS50042">
    <property type="entry name" value="CNMP_BINDING_3"/>
    <property type="match status" value="1"/>
</dbReference>
<evidence type="ECO:0000313" key="6">
    <source>
        <dbReference type="EMBL" id="RJF87195.1"/>
    </source>
</evidence>
<keyword evidence="7" id="KW-1185">Reference proteome</keyword>
<evidence type="ECO:0000256" key="2">
    <source>
        <dbReference type="ARBA" id="ARBA00023125"/>
    </source>
</evidence>
<dbReference type="Proteomes" id="UP000284605">
    <property type="component" value="Unassembled WGS sequence"/>
</dbReference>
<evidence type="ECO:0000313" key="7">
    <source>
        <dbReference type="Proteomes" id="UP000284605"/>
    </source>
</evidence>
<dbReference type="Gene3D" id="2.60.120.10">
    <property type="entry name" value="Jelly Rolls"/>
    <property type="match status" value="1"/>
</dbReference>
<dbReference type="AlphaFoldDB" id="A0A418WB21"/>
<dbReference type="PANTHER" id="PTHR24567:SF74">
    <property type="entry name" value="HTH-TYPE TRANSCRIPTIONAL REGULATOR ARCR"/>
    <property type="match status" value="1"/>
</dbReference>
<dbReference type="InterPro" id="IPR036388">
    <property type="entry name" value="WH-like_DNA-bd_sf"/>
</dbReference>
<evidence type="ECO:0000256" key="3">
    <source>
        <dbReference type="ARBA" id="ARBA00023163"/>
    </source>
</evidence>
<dbReference type="GO" id="GO:0003677">
    <property type="term" value="F:DNA binding"/>
    <property type="evidence" value="ECO:0007669"/>
    <property type="project" value="UniProtKB-KW"/>
</dbReference>
<dbReference type="OrthoDB" id="3525895at2"/>
<dbReference type="SMART" id="SM00419">
    <property type="entry name" value="HTH_CRP"/>
    <property type="match status" value="1"/>
</dbReference>
<dbReference type="SMART" id="SM00100">
    <property type="entry name" value="cNMP"/>
    <property type="match status" value="1"/>
</dbReference>
<comment type="caution">
    <text evidence="6">The sequence shown here is derived from an EMBL/GenBank/DDBJ whole genome shotgun (WGS) entry which is preliminary data.</text>
</comment>
<proteinExistence type="predicted"/>
<dbReference type="SUPFAM" id="SSF46785">
    <property type="entry name" value="Winged helix' DNA-binding domain"/>
    <property type="match status" value="1"/>
</dbReference>
<dbReference type="InterPro" id="IPR050397">
    <property type="entry name" value="Env_Response_Regulators"/>
</dbReference>
<dbReference type="Pfam" id="PF00027">
    <property type="entry name" value="cNMP_binding"/>
    <property type="match status" value="1"/>
</dbReference>
<protein>
    <submittedName>
        <fullName evidence="6">Crp/Fnr family transcriptional regulator</fullName>
    </submittedName>
</protein>
<dbReference type="GO" id="GO:0003700">
    <property type="term" value="F:DNA-binding transcription factor activity"/>
    <property type="evidence" value="ECO:0007669"/>
    <property type="project" value="TreeGrafter"/>
</dbReference>
<dbReference type="InterPro" id="IPR014710">
    <property type="entry name" value="RmlC-like_jellyroll"/>
</dbReference>
<name>A0A418WB21_9PROT</name>
<dbReference type="InterPro" id="IPR012318">
    <property type="entry name" value="HTH_CRP"/>
</dbReference>
<evidence type="ECO:0000256" key="1">
    <source>
        <dbReference type="ARBA" id="ARBA00023015"/>
    </source>
</evidence>
<dbReference type="InterPro" id="IPR036390">
    <property type="entry name" value="WH_DNA-bd_sf"/>
</dbReference>
<feature type="domain" description="Cyclic nucleotide-binding" evidence="4">
    <location>
        <begin position="17"/>
        <end position="120"/>
    </location>
</feature>
<dbReference type="PROSITE" id="PS51063">
    <property type="entry name" value="HTH_CRP_2"/>
    <property type="match status" value="1"/>
</dbReference>
<accession>A0A418WB21</accession>
<keyword evidence="1" id="KW-0805">Transcription regulation</keyword>
<evidence type="ECO:0000259" key="5">
    <source>
        <dbReference type="PROSITE" id="PS51063"/>
    </source>
</evidence>
<dbReference type="InterPro" id="IPR018490">
    <property type="entry name" value="cNMP-bd_dom_sf"/>
</dbReference>
<organism evidence="6 7">
    <name type="scientific">Oleomonas cavernae</name>
    <dbReference type="NCBI Taxonomy" id="2320859"/>
    <lineage>
        <taxon>Bacteria</taxon>
        <taxon>Pseudomonadati</taxon>
        <taxon>Pseudomonadota</taxon>
        <taxon>Alphaproteobacteria</taxon>
        <taxon>Acetobacterales</taxon>
        <taxon>Acetobacteraceae</taxon>
        <taxon>Oleomonas</taxon>
    </lineage>
</organism>
<dbReference type="Pfam" id="PF13545">
    <property type="entry name" value="HTH_Crp_2"/>
    <property type="match status" value="1"/>
</dbReference>
<dbReference type="CDD" id="cd00038">
    <property type="entry name" value="CAP_ED"/>
    <property type="match status" value="1"/>
</dbReference>
<dbReference type="EMBL" id="QYUK01000011">
    <property type="protein sequence ID" value="RJF87195.1"/>
    <property type="molecule type" value="Genomic_DNA"/>
</dbReference>
<dbReference type="InterPro" id="IPR000595">
    <property type="entry name" value="cNMP-bd_dom"/>
</dbReference>